<keyword evidence="7" id="KW-0175">Coiled coil</keyword>
<dbReference type="GeneID" id="131802162"/>
<evidence type="ECO:0000256" key="1">
    <source>
        <dbReference type="ARBA" id="ARBA00011764"/>
    </source>
</evidence>
<comment type="function">
    <text evidence="6">Involved in transvection phenomena (= synapsis-dependent gene expression), where the synaptic pairing of chromosomes carrying genes with which zeste interacts influences the expression of these genes. Zeste binds to DNA and stimulates transcription from a nearby promoter.</text>
</comment>
<evidence type="ECO:0000259" key="8">
    <source>
        <dbReference type="Pfam" id="PF13873"/>
    </source>
</evidence>
<evidence type="ECO:0000313" key="9">
    <source>
        <dbReference type="Proteomes" id="UP001652621"/>
    </source>
</evidence>
<evidence type="ECO:0000256" key="3">
    <source>
        <dbReference type="ARBA" id="ARBA00023015"/>
    </source>
</evidence>
<evidence type="ECO:0000313" key="10">
    <source>
        <dbReference type="RefSeq" id="XP_058977683.1"/>
    </source>
</evidence>
<dbReference type="Pfam" id="PF13873">
    <property type="entry name" value="Myb_DNA-bind_5"/>
    <property type="match status" value="1"/>
</dbReference>
<reference evidence="10" key="1">
    <citation type="submission" date="2025-08" db="UniProtKB">
        <authorList>
            <consortium name="RefSeq"/>
        </authorList>
    </citation>
    <scope>IDENTIFICATION</scope>
    <source>
        <strain evidence="10">Aabys</strain>
        <tissue evidence="10">Whole body</tissue>
    </source>
</reference>
<evidence type="ECO:0000256" key="6">
    <source>
        <dbReference type="ARBA" id="ARBA00025466"/>
    </source>
</evidence>
<evidence type="ECO:0000256" key="2">
    <source>
        <dbReference type="ARBA" id="ARBA00016807"/>
    </source>
</evidence>
<keyword evidence="9" id="KW-1185">Reference proteome</keyword>
<organism evidence="9 10">
    <name type="scientific">Musca domestica</name>
    <name type="common">House fly</name>
    <dbReference type="NCBI Taxonomy" id="7370"/>
    <lineage>
        <taxon>Eukaryota</taxon>
        <taxon>Metazoa</taxon>
        <taxon>Ecdysozoa</taxon>
        <taxon>Arthropoda</taxon>
        <taxon>Hexapoda</taxon>
        <taxon>Insecta</taxon>
        <taxon>Pterygota</taxon>
        <taxon>Neoptera</taxon>
        <taxon>Endopterygota</taxon>
        <taxon>Diptera</taxon>
        <taxon>Brachycera</taxon>
        <taxon>Muscomorpha</taxon>
        <taxon>Muscoidea</taxon>
        <taxon>Muscidae</taxon>
        <taxon>Musca</taxon>
    </lineage>
</organism>
<dbReference type="InterPro" id="IPR028002">
    <property type="entry name" value="Myb_DNA-bind_5"/>
</dbReference>
<dbReference type="RefSeq" id="XP_058977683.1">
    <property type="nucleotide sequence ID" value="XM_059121700.1"/>
</dbReference>
<evidence type="ECO:0000256" key="4">
    <source>
        <dbReference type="ARBA" id="ARBA00023125"/>
    </source>
</evidence>
<keyword evidence="5" id="KW-0804">Transcription</keyword>
<keyword evidence="4" id="KW-0238">DNA-binding</keyword>
<feature type="coiled-coil region" evidence="7">
    <location>
        <begin position="153"/>
        <end position="193"/>
    </location>
</feature>
<evidence type="ECO:0000256" key="5">
    <source>
        <dbReference type="ARBA" id="ARBA00023163"/>
    </source>
</evidence>
<gene>
    <name evidence="10" type="primary">LOC131802162</name>
</gene>
<accession>A0ABM3UVX6</accession>
<proteinExistence type="predicted"/>
<feature type="domain" description="Myb/SANT-like DNA-binding" evidence="8">
    <location>
        <begin position="16"/>
        <end position="62"/>
    </location>
</feature>
<comment type="subunit">
    <text evidence="1">Self-associates forming complexes of several hundred monomers.</text>
</comment>
<name>A0ABM3UVX6_MUSDO</name>
<dbReference type="Proteomes" id="UP001652621">
    <property type="component" value="Unplaced"/>
</dbReference>
<keyword evidence="3" id="KW-0805">Transcription regulation</keyword>
<evidence type="ECO:0000256" key="7">
    <source>
        <dbReference type="SAM" id="Coils"/>
    </source>
</evidence>
<sequence length="208" mass="23472">MGANPNLARGIRVFGETKATANEAWEKISDNLNSHGPPTRAPEEWQRVWIQFKAKLKKKMSQNKRNLNATGGGPSQEVRLSPLCSTAADLLQINLVTDPAGAIYGIMETWDEDGIEIVSNVKVEQEEAATQMENVRPTPRRTVRREYSKISILREQTSTQNELLLTIAKLEKEAKEQNEILKANNNLLKERNELQIPTDLNYLSSFVE</sequence>
<protein>
    <recommendedName>
        <fullName evidence="2">Regulatory protein zeste</fullName>
    </recommendedName>
</protein>